<protein>
    <submittedName>
        <fullName evidence="9">Mlp lipoprotein family protein</fullName>
    </submittedName>
</protein>
<evidence type="ECO:0000256" key="4">
    <source>
        <dbReference type="ARBA" id="ARBA00023136"/>
    </source>
</evidence>
<dbReference type="EMBL" id="CP004293">
    <property type="protein sequence ID" value="AHH07058.1"/>
    <property type="molecule type" value="Genomic_DNA"/>
</dbReference>
<accession>W5SK78</accession>
<keyword evidence="9" id="KW-0614">Plasmid</keyword>
<evidence type="ECO:0000256" key="6">
    <source>
        <dbReference type="ARBA" id="ARBA00023237"/>
    </source>
</evidence>
<organism evidence="9">
    <name type="scientific">Borrelia crocidurae DOU</name>
    <dbReference type="NCBI Taxonomy" id="1293575"/>
    <lineage>
        <taxon>Bacteria</taxon>
        <taxon>Pseudomonadati</taxon>
        <taxon>Spirochaetota</taxon>
        <taxon>Spirochaetia</taxon>
        <taxon>Spirochaetales</taxon>
        <taxon>Borreliaceae</taxon>
        <taxon>Borrelia</taxon>
    </lineage>
</organism>
<evidence type="ECO:0000256" key="3">
    <source>
        <dbReference type="ARBA" id="ARBA00022729"/>
    </source>
</evidence>
<dbReference type="PROSITE" id="PS51257">
    <property type="entry name" value="PROKAR_LIPOPROTEIN"/>
    <property type="match status" value="1"/>
</dbReference>
<keyword evidence="5" id="KW-0564">Palmitate</keyword>
<comment type="function">
    <text evidence="8">An outer membrane protein that may participate in pathogenesis. Some human Lyme disease patients have antibodies against this protein. The Mlp proteins probably undergo intragenic recombination, generating new alleles.</text>
</comment>
<evidence type="ECO:0000256" key="8">
    <source>
        <dbReference type="ARBA" id="ARBA00046007"/>
    </source>
</evidence>
<dbReference type="Pfam" id="PF03304">
    <property type="entry name" value="Mlp"/>
    <property type="match status" value="1"/>
</dbReference>
<comment type="subcellular location">
    <subcellularLocation>
        <location evidence="1">Cell outer membrane</location>
        <topology evidence="1">Lipid-anchor</topology>
    </subcellularLocation>
</comment>
<sequence length="216" mass="25872">MYKYLKHILFICLILIYSCTDKLKVHERINLTPTKRTPHIETQQTYETKNFNTIIHGFNKIIEILKEKIIEDEKKIIEDSKKIIEYEKKIIEDSKKIIEDEKKNITNYDQFISWIEKNPDKKKELDKAWTEAYNLLEQRRAENAPEKTLKEYIIDAIDCALNPTCQDTKEQYGTNENQIDVFFEQTLRDIFPDRSDPKEIFIKLQTPDISFIKDNF</sequence>
<dbReference type="RefSeq" id="WP_025401115.1">
    <property type="nucleotide sequence ID" value="NZ_CP004293.1"/>
</dbReference>
<evidence type="ECO:0000256" key="5">
    <source>
        <dbReference type="ARBA" id="ARBA00023139"/>
    </source>
</evidence>
<reference evidence="9" key="1">
    <citation type="submission" date="2013-02" db="EMBL/GenBank/DDBJ databases">
        <title>Comparative genomics of Borrelia species.</title>
        <authorList>
            <person name="Schwan T.G."/>
            <person name="Raffel S.J."/>
            <person name="Porcella S.F."/>
        </authorList>
    </citation>
    <scope>NUCLEOTIDE SEQUENCE</scope>
    <source>
        <strain evidence="9">DOU</strain>
        <plasmid evidence="9">unnamed</plasmid>
    </source>
</reference>
<dbReference type="GO" id="GO:0009279">
    <property type="term" value="C:cell outer membrane"/>
    <property type="evidence" value="ECO:0007669"/>
    <property type="project" value="UniProtKB-SubCell"/>
</dbReference>
<gene>
    <name evidence="9" type="ORF">BCD_0992</name>
</gene>
<proteinExistence type="inferred from homology"/>
<keyword evidence="7 9" id="KW-0449">Lipoprotein</keyword>
<name>W5SK78_9SPIR</name>
<geneLocation type="plasmid" evidence="9">
    <name>unnamed</name>
</geneLocation>
<evidence type="ECO:0000256" key="2">
    <source>
        <dbReference type="ARBA" id="ARBA00008380"/>
    </source>
</evidence>
<evidence type="ECO:0000256" key="7">
    <source>
        <dbReference type="ARBA" id="ARBA00023288"/>
    </source>
</evidence>
<comment type="similarity">
    <text evidence="2">Belongs to the Multicopy lipoprotein (Mlp) family.</text>
</comment>
<evidence type="ECO:0000256" key="1">
    <source>
        <dbReference type="ARBA" id="ARBA00004459"/>
    </source>
</evidence>
<evidence type="ECO:0000313" key="9">
    <source>
        <dbReference type="EMBL" id="AHH07058.1"/>
    </source>
</evidence>
<keyword evidence="4" id="KW-0472">Membrane</keyword>
<keyword evidence="3" id="KW-0732">Signal</keyword>
<dbReference type="InterPro" id="IPR004983">
    <property type="entry name" value="Mlp"/>
</dbReference>
<dbReference type="AlphaFoldDB" id="W5SK78"/>
<dbReference type="HOGENOM" id="CLU_1275656_0_0_12"/>
<keyword evidence="6" id="KW-0998">Cell outer membrane</keyword>